<reference evidence="1 2" key="2">
    <citation type="journal article" date="2020" name="Cell Rep.">
        <title>Acquisition and Adaptation of Ultra-small Parasitic Reduced Genome Bacteria to Mammalian Hosts.</title>
        <authorList>
            <person name="McLean J.S."/>
            <person name="Bor B."/>
            <person name="Kerns K.A."/>
            <person name="Liu Q."/>
            <person name="To T.T."/>
            <person name="Solden L."/>
            <person name="Hendrickson E.L."/>
            <person name="Wrighton K."/>
            <person name="Shi W."/>
            <person name="He X."/>
        </authorList>
    </citation>
    <scope>NUCLEOTIDE SEQUENCE [LARGE SCALE GENOMIC DNA]</scope>
    <source>
        <strain evidence="1 2">TM7_KMM_G3_1_HOT_351</strain>
    </source>
</reference>
<name>A0ABY0FJX0_9BACT</name>
<dbReference type="EMBL" id="PRLL01000009">
    <property type="protein sequence ID" value="RYC73534.1"/>
    <property type="molecule type" value="Genomic_DNA"/>
</dbReference>
<evidence type="ECO:0000313" key="1">
    <source>
        <dbReference type="EMBL" id="RYC73534.1"/>
    </source>
</evidence>
<proteinExistence type="predicted"/>
<keyword evidence="2" id="KW-1185">Reference proteome</keyword>
<accession>A0ABY0FJX0</accession>
<reference evidence="1 2" key="1">
    <citation type="journal article" date="2018" name="bioRxiv">
        <title>Evidence of independent acquisition and adaption of ultra-small bacteria to human hosts across the highly diverse yet reduced genomes of the phylum Saccharibacteria.</title>
        <authorList>
            <person name="McLean J.S."/>
            <person name="Bor B."/>
            <person name="To T.T."/>
            <person name="Liu Q."/>
            <person name="Kearns K.A."/>
            <person name="Solden L.M."/>
            <person name="Wrighton K.C."/>
            <person name="He X."/>
            <person name="Shi W."/>
        </authorList>
    </citation>
    <scope>NUCLEOTIDE SEQUENCE [LARGE SCALE GENOMIC DNA]</scope>
    <source>
        <strain evidence="1 2">TM7_KMM_G3_1_HOT_351</strain>
    </source>
</reference>
<protein>
    <recommendedName>
        <fullName evidence="3">K Homology domain-containing protein</fullName>
    </recommendedName>
</protein>
<comment type="caution">
    <text evidence="1">The sequence shown here is derived from an EMBL/GenBank/DDBJ whole genome shotgun (WGS) entry which is preliminary data.</text>
</comment>
<dbReference type="Proteomes" id="UP001191004">
    <property type="component" value="Unassembled WGS sequence"/>
</dbReference>
<gene>
    <name evidence="1" type="ORF">G3KMM_00339</name>
</gene>
<evidence type="ECO:0000313" key="2">
    <source>
        <dbReference type="Proteomes" id="UP001191004"/>
    </source>
</evidence>
<evidence type="ECO:0008006" key="3">
    <source>
        <dbReference type="Google" id="ProtNLM"/>
    </source>
</evidence>
<sequence>MTKIKFTNFNEQYLVDDDVIEHGVHDFSMLMAYLREEDENANMLKFYRAVGDFSYVNDRFYISADTMQDRFDDIFHESEDISEILRDQKMRESVIGYLKSRVSEYEKSGEFYRNSKFNYINIDKIQDFILTLPGELIKQVLRITEQTSQNLHLRRKVAEDTIDWKQIKEYQLRTSDIELFLKYRDLLEIDNDSLEKLIAKFMNNPEREVKVVQHAWSLCGCYQWYISERLKTCTREDHLRSVLDEVKQSGQIVKADAIRSLFNYRYINLTKEDYDIFHQFFEIRDTSAARFLIKIALISGQEPDEIRGLIYKLETDDLISRYNPGLFDYYQNYGFKEGLKWIDQFQAMEKARKFEQEKARTRKAAKLAKFIKDTKDLVVVVKSVYDPRNKDHVVINSRHGEDLGILLSDEKNLFLIEGRKYDYIINVERVRNLRNGILHLDVFEGDAGTIVGRDGSNIRYTLERLNQLGCNLSNIKIYSHNEANLFYSVS</sequence>
<organism evidence="1 2">
    <name type="scientific">Candidatus Nanosyncoccus nanoralicus</name>
    <dbReference type="NCBI Taxonomy" id="2171996"/>
    <lineage>
        <taxon>Bacteria</taxon>
        <taxon>Candidatus Saccharimonadota</taxon>
        <taxon>Candidatus Nanosyncoccalia</taxon>
        <taxon>Candidatus Nanosyncoccales</taxon>
        <taxon>Candidatus Nanosyncoccaceae</taxon>
        <taxon>Candidatus Nanosyncoccus</taxon>
    </lineage>
</organism>